<gene>
    <name evidence="7" type="ORF">EW145_g5691</name>
</gene>
<evidence type="ECO:0000259" key="6">
    <source>
        <dbReference type="Pfam" id="PF02668"/>
    </source>
</evidence>
<dbReference type="Proteomes" id="UP000308199">
    <property type="component" value="Unassembled WGS sequence"/>
</dbReference>
<feature type="domain" description="TauD/TfdA-like" evidence="6">
    <location>
        <begin position="21"/>
        <end position="165"/>
    </location>
</feature>
<dbReference type="GO" id="GO:0051213">
    <property type="term" value="F:dioxygenase activity"/>
    <property type="evidence" value="ECO:0007669"/>
    <property type="project" value="UniProtKB-KW"/>
</dbReference>
<dbReference type="GO" id="GO:0046872">
    <property type="term" value="F:metal ion binding"/>
    <property type="evidence" value="ECO:0007669"/>
    <property type="project" value="UniProtKB-KW"/>
</dbReference>
<evidence type="ECO:0000256" key="1">
    <source>
        <dbReference type="ARBA" id="ARBA00005896"/>
    </source>
</evidence>
<sequence>MESTSNETTTATVKIGSLTCRPLNPRFGAEIEGIDFSKPVTEQQIKDIIAAENRFGVTVYRNTCMTEELHIAFSRQLGELEKVYQFNGREVVHPEIYRAGNTDEDGNIIPASSRHWWFTKGNALWHADSAYNHHRSKYSLLLAHIVPKEGGNTNYADTLYLASHASEIIGMEREEGLKLIRELIDHCTQPKYTISVKWQQTGDMIFWDNRQVMHRATPFMDQMDVRDVRRTTVYDDGPEGYGIEVP</sequence>
<dbReference type="AlphaFoldDB" id="A0A4S4L3W4"/>
<dbReference type="Gene3D" id="3.60.130.10">
    <property type="entry name" value="Clavaminate synthase-like"/>
    <property type="match status" value="2"/>
</dbReference>
<evidence type="ECO:0000256" key="2">
    <source>
        <dbReference type="ARBA" id="ARBA00022723"/>
    </source>
</evidence>
<comment type="similarity">
    <text evidence="1">Belongs to the TfdA dioxygenase family.</text>
</comment>
<reference evidence="7 8" key="1">
    <citation type="submission" date="2019-02" db="EMBL/GenBank/DDBJ databases">
        <title>Genome sequencing of the rare red list fungi Phellinidium pouzarii.</title>
        <authorList>
            <person name="Buettner E."/>
            <person name="Kellner H."/>
        </authorList>
    </citation>
    <scope>NUCLEOTIDE SEQUENCE [LARGE SCALE GENOMIC DNA]</scope>
    <source>
        <strain evidence="7 8">DSM 108285</strain>
    </source>
</reference>
<dbReference type="InterPro" id="IPR042098">
    <property type="entry name" value="TauD-like_sf"/>
</dbReference>
<dbReference type="OrthoDB" id="5818554at2759"/>
<evidence type="ECO:0000256" key="4">
    <source>
        <dbReference type="ARBA" id="ARBA00023002"/>
    </source>
</evidence>
<proteinExistence type="inferred from homology"/>
<evidence type="ECO:0000313" key="8">
    <source>
        <dbReference type="Proteomes" id="UP000308199"/>
    </source>
</evidence>
<dbReference type="SUPFAM" id="SSF51197">
    <property type="entry name" value="Clavaminate synthase-like"/>
    <property type="match status" value="1"/>
</dbReference>
<keyword evidence="3" id="KW-0223">Dioxygenase</keyword>
<keyword evidence="5" id="KW-0408">Iron</keyword>
<keyword evidence="4" id="KW-0560">Oxidoreductase</keyword>
<evidence type="ECO:0000256" key="3">
    <source>
        <dbReference type="ARBA" id="ARBA00022964"/>
    </source>
</evidence>
<keyword evidence="8" id="KW-1185">Reference proteome</keyword>
<dbReference type="InterPro" id="IPR051178">
    <property type="entry name" value="TfdA_dioxygenase"/>
</dbReference>
<keyword evidence="2" id="KW-0479">Metal-binding</keyword>
<dbReference type="EMBL" id="SGPK01000365">
    <property type="protein sequence ID" value="THH04210.1"/>
    <property type="molecule type" value="Genomic_DNA"/>
</dbReference>
<evidence type="ECO:0000313" key="7">
    <source>
        <dbReference type="EMBL" id="THH04210.1"/>
    </source>
</evidence>
<dbReference type="InterPro" id="IPR003819">
    <property type="entry name" value="TauD/TfdA-like"/>
</dbReference>
<evidence type="ECO:0000256" key="5">
    <source>
        <dbReference type="ARBA" id="ARBA00023004"/>
    </source>
</evidence>
<dbReference type="Pfam" id="PF02668">
    <property type="entry name" value="TauD"/>
    <property type="match status" value="1"/>
</dbReference>
<name>A0A4S4L3W4_9AGAM</name>
<organism evidence="7 8">
    <name type="scientific">Phellinidium pouzarii</name>
    <dbReference type="NCBI Taxonomy" id="167371"/>
    <lineage>
        <taxon>Eukaryota</taxon>
        <taxon>Fungi</taxon>
        <taxon>Dikarya</taxon>
        <taxon>Basidiomycota</taxon>
        <taxon>Agaricomycotina</taxon>
        <taxon>Agaricomycetes</taxon>
        <taxon>Hymenochaetales</taxon>
        <taxon>Hymenochaetaceae</taxon>
        <taxon>Phellinidium</taxon>
    </lineage>
</organism>
<protein>
    <recommendedName>
        <fullName evidence="6">TauD/TfdA-like domain-containing protein</fullName>
    </recommendedName>
</protein>
<comment type="caution">
    <text evidence="7">The sequence shown here is derived from an EMBL/GenBank/DDBJ whole genome shotgun (WGS) entry which is preliminary data.</text>
</comment>
<dbReference type="PANTHER" id="PTHR43779">
    <property type="entry name" value="DIOXYGENASE RV0097-RELATED"/>
    <property type="match status" value="1"/>
</dbReference>
<accession>A0A4S4L3W4</accession>
<dbReference type="PANTHER" id="PTHR43779:SF3">
    <property type="entry name" value="(3R)-3-[(CARBOXYMETHYL)AMINO]FATTY ACID OXYGENASE_DECARBOXYLASE"/>
    <property type="match status" value="1"/>
</dbReference>